<comment type="caution">
    <text evidence="1">The sequence shown here is derived from an EMBL/GenBank/DDBJ whole genome shotgun (WGS) entry which is preliminary data.</text>
</comment>
<reference evidence="1 2" key="1">
    <citation type="submission" date="2014-02" db="EMBL/GenBank/DDBJ databases">
        <title>Expanding our view of genomic diversity in Candidatus Accumulibacter clades.</title>
        <authorList>
            <person name="Skennerton C.T."/>
            <person name="Barr J.J."/>
            <person name="Slater F.R."/>
            <person name="Bond P.L."/>
            <person name="Tyson G.W."/>
        </authorList>
    </citation>
    <scope>NUCLEOTIDE SEQUENCE [LARGE SCALE GENOMIC DNA]</scope>
    <source>
        <strain evidence="2">BA-91</strain>
    </source>
</reference>
<organism evidence="1 2">
    <name type="scientific">Candidatus Accumulibacter phosphatis</name>
    <dbReference type="NCBI Taxonomy" id="327160"/>
    <lineage>
        <taxon>Bacteria</taxon>
        <taxon>Pseudomonadati</taxon>
        <taxon>Pseudomonadota</taxon>
        <taxon>Betaproteobacteria</taxon>
        <taxon>Candidatus Accumulibacter</taxon>
    </lineage>
</organism>
<dbReference type="AlphaFoldDB" id="A0A080LZF9"/>
<evidence type="ECO:0000313" key="1">
    <source>
        <dbReference type="EMBL" id="KFB74283.1"/>
    </source>
</evidence>
<protein>
    <submittedName>
        <fullName evidence="1">Uncharacterized protein</fullName>
    </submittedName>
</protein>
<evidence type="ECO:0000313" key="2">
    <source>
        <dbReference type="Proteomes" id="UP000020077"/>
    </source>
</evidence>
<sequence>MIQGACFLAFSNMSRTRAAPTPTNISTKSEPEIEKKGTLASPAIALASSVLPVPGLPTSSTPFGIRPPSFWNFDGSRRKSTSSETSSLASSQPATSAKVMVLVDSSSSRALLLPNEKAPPRPPPCIWRMKKIHTPINSNIGNQLTKMLIRNDCSSSGLASILTPCFSRSETIHRSGGA</sequence>
<proteinExistence type="predicted"/>
<name>A0A080LZF9_9PROT</name>
<gene>
    <name evidence="1" type="ORF">AW09_000439</name>
</gene>
<dbReference type="PANTHER" id="PTHR37449">
    <property type="match status" value="1"/>
</dbReference>
<dbReference type="EMBL" id="JDVG02000069">
    <property type="protein sequence ID" value="KFB74283.1"/>
    <property type="molecule type" value="Genomic_DNA"/>
</dbReference>
<accession>A0A080LZF9</accession>
<dbReference type="Proteomes" id="UP000020077">
    <property type="component" value="Unassembled WGS sequence"/>
</dbReference>
<dbReference type="PANTHER" id="PTHR37449:SF1">
    <property type="entry name" value="OS02G0159950 PROTEIN"/>
    <property type="match status" value="1"/>
</dbReference>